<keyword evidence="3" id="KW-1185">Reference proteome</keyword>
<accession>A0ABD8A897</accession>
<evidence type="ECO:0000256" key="1">
    <source>
        <dbReference type="SAM" id="MobiDB-lite"/>
    </source>
</evidence>
<dbReference type="EMBL" id="CP137641">
    <property type="protein sequence ID" value="WOX55702.1"/>
    <property type="molecule type" value="Genomic_DNA"/>
</dbReference>
<evidence type="ECO:0008006" key="4">
    <source>
        <dbReference type="Google" id="ProtNLM"/>
    </source>
</evidence>
<dbReference type="Proteomes" id="UP001626603">
    <property type="component" value="Chromosome"/>
</dbReference>
<dbReference type="AlphaFoldDB" id="A0ABD8A897"/>
<reference evidence="2 3" key="1">
    <citation type="submission" date="2023-10" db="EMBL/GenBank/DDBJ databases">
        <title>The complete genome sequence of Methanoculleus palmolei DSM 4273.</title>
        <authorList>
            <person name="Lai S.-J."/>
            <person name="You Y.-T."/>
            <person name="Chen S.-C."/>
        </authorList>
    </citation>
    <scope>NUCLEOTIDE SEQUENCE [LARGE SCALE GENOMIC DNA]</scope>
    <source>
        <strain evidence="2 3">DSM 4273</strain>
    </source>
</reference>
<evidence type="ECO:0000313" key="3">
    <source>
        <dbReference type="Proteomes" id="UP001626603"/>
    </source>
</evidence>
<name>A0ABD8A897_9EURY</name>
<proteinExistence type="predicted"/>
<organism evidence="2 3">
    <name type="scientific">Methanoculleus palmolei</name>
    <dbReference type="NCBI Taxonomy" id="72612"/>
    <lineage>
        <taxon>Archaea</taxon>
        <taxon>Methanobacteriati</taxon>
        <taxon>Methanobacteriota</taxon>
        <taxon>Stenosarchaea group</taxon>
        <taxon>Methanomicrobia</taxon>
        <taxon>Methanomicrobiales</taxon>
        <taxon>Methanomicrobiaceae</taxon>
        <taxon>Methanoculleus</taxon>
    </lineage>
</organism>
<feature type="region of interest" description="Disordered" evidence="1">
    <location>
        <begin position="181"/>
        <end position="202"/>
    </location>
</feature>
<gene>
    <name evidence="2" type="ORF">R6Y95_09555</name>
</gene>
<evidence type="ECO:0000313" key="2">
    <source>
        <dbReference type="EMBL" id="WOX55702.1"/>
    </source>
</evidence>
<protein>
    <recommendedName>
        <fullName evidence="4">DUF4352 domain-containing protein</fullName>
    </recommendedName>
</protein>
<sequence length="358" mass="37920">MTLRYPRMTALIIAGCIGTMMAALILFPAVCAAVPPSSSTEESGAPENGSGFEAGSENVADLLAEPVSDDERLESLIARAGIPLLGLSVEQIHAIHVRDDAALRDRAGELSSLVENLSTAAADLEISPENEPVRSQFIAALDEFAAAGTLLCGGIPVNRSVTGDALNRLAIGTERLSDALQDCSRSPEDNPAAGPMSLDEEPVPAFPDALQPGERFCYDDARRENSASLIAGPITWSHAFQTSGTKPVQYAAEPGKVYLMVAVKATHLGHRGDGTNTRFQTPPESAFTLHYAAETYRPLASPGPTNQGGSYSRVALDRGETVTGYLFFEVPEDLDPARAYLQAKIGKDSPVWRLGGTP</sequence>